<dbReference type="EMBL" id="CP065725">
    <property type="protein sequence ID" value="QPT39660.1"/>
    <property type="molecule type" value="Genomic_DNA"/>
</dbReference>
<dbReference type="Pfam" id="PF00254">
    <property type="entry name" value="FKBP_C"/>
    <property type="match status" value="1"/>
</dbReference>
<dbReference type="RefSeq" id="WP_018575615.1">
    <property type="nucleotide sequence ID" value="NZ_CP065725.1"/>
</dbReference>
<organism evidence="9 10">
    <name type="scientific">Oligella ureolytica</name>
    <dbReference type="NCBI Taxonomy" id="90244"/>
    <lineage>
        <taxon>Bacteria</taxon>
        <taxon>Pseudomonadati</taxon>
        <taxon>Pseudomonadota</taxon>
        <taxon>Betaproteobacteria</taxon>
        <taxon>Burkholderiales</taxon>
        <taxon>Alcaligenaceae</taxon>
        <taxon>Oligella</taxon>
    </lineage>
</organism>
<evidence type="ECO:0000256" key="6">
    <source>
        <dbReference type="RuleBase" id="RU003915"/>
    </source>
</evidence>
<dbReference type="PROSITE" id="PS50059">
    <property type="entry name" value="FKBP_PPIASE"/>
    <property type="match status" value="1"/>
</dbReference>
<name>A0A378XIC0_9BURK</name>
<sequence length="161" mass="17642">MGQGLREKTKVSNIVHAESYVTLHYRISIDSGEGRGQVFIETFDTNPATLLMGSGQWLAGLEEPLIGLKEGDLLTYHVVASHAYGERNPDLLIYLTKQMLVEHAGVGSEFEADEVVEFAAPNGSKYSGVFKGWEGDKALFDFNHPLSGLDLKVDVEILGVM</sequence>
<accession>A0A378XIC0</accession>
<evidence type="ECO:0000313" key="11">
    <source>
        <dbReference type="Proteomes" id="UP000594903"/>
    </source>
</evidence>
<evidence type="ECO:0000259" key="7">
    <source>
        <dbReference type="PROSITE" id="PS50059"/>
    </source>
</evidence>
<comment type="catalytic activity">
    <reaction evidence="1 5 6">
        <text>[protein]-peptidylproline (omega=180) = [protein]-peptidylproline (omega=0)</text>
        <dbReference type="Rhea" id="RHEA:16237"/>
        <dbReference type="Rhea" id="RHEA-COMP:10747"/>
        <dbReference type="Rhea" id="RHEA-COMP:10748"/>
        <dbReference type="ChEBI" id="CHEBI:83833"/>
        <dbReference type="ChEBI" id="CHEBI:83834"/>
        <dbReference type="EC" id="5.2.1.8"/>
    </reaction>
</comment>
<dbReference type="AlphaFoldDB" id="A0A378XIC0"/>
<dbReference type="Proteomes" id="UP000594903">
    <property type="component" value="Chromosome"/>
</dbReference>
<dbReference type="PANTHER" id="PTHR47861:SF4">
    <property type="entry name" value="FKBP-TYPE 16 KDA PEPTIDYL-PROLYL CIS-TRANS ISOMERASE"/>
    <property type="match status" value="1"/>
</dbReference>
<dbReference type="PANTHER" id="PTHR47861">
    <property type="entry name" value="FKBP-TYPE PEPTIDYL-PROLYL CIS-TRANS ISOMERASE SLYD"/>
    <property type="match status" value="1"/>
</dbReference>
<reference evidence="9 10" key="1">
    <citation type="submission" date="2018-06" db="EMBL/GenBank/DDBJ databases">
        <authorList>
            <consortium name="Pathogen Informatics"/>
            <person name="Doyle S."/>
        </authorList>
    </citation>
    <scope>NUCLEOTIDE SEQUENCE [LARGE SCALE GENOMIC DNA]</scope>
    <source>
        <strain evidence="9 10">NCTC11997</strain>
    </source>
</reference>
<dbReference type="InterPro" id="IPR001179">
    <property type="entry name" value="PPIase_FKBP_dom"/>
</dbReference>
<dbReference type="Gene3D" id="2.40.10.330">
    <property type="match status" value="1"/>
</dbReference>
<evidence type="ECO:0000256" key="1">
    <source>
        <dbReference type="ARBA" id="ARBA00000971"/>
    </source>
</evidence>
<feature type="domain" description="PPIase FKBP-type" evidence="7">
    <location>
        <begin position="18"/>
        <end position="116"/>
    </location>
</feature>
<dbReference type="InterPro" id="IPR046357">
    <property type="entry name" value="PPIase_dom_sf"/>
</dbReference>
<keyword evidence="3 5" id="KW-0697">Rotamase</keyword>
<dbReference type="STRING" id="1122619.GCA_000373745_02430"/>
<evidence type="ECO:0000313" key="8">
    <source>
        <dbReference type="EMBL" id="QPT39660.1"/>
    </source>
</evidence>
<dbReference type="GO" id="GO:0003755">
    <property type="term" value="F:peptidyl-prolyl cis-trans isomerase activity"/>
    <property type="evidence" value="ECO:0007669"/>
    <property type="project" value="UniProtKB-UniRule"/>
</dbReference>
<dbReference type="InterPro" id="IPR048261">
    <property type="entry name" value="SlpA/SlyD-like_ins_sf"/>
</dbReference>
<comment type="similarity">
    <text evidence="2 6">Belongs to the FKBP-type PPIase family.</text>
</comment>
<keyword evidence="4 5" id="KW-0413">Isomerase</keyword>
<evidence type="ECO:0000313" key="9">
    <source>
        <dbReference type="EMBL" id="SUA57113.1"/>
    </source>
</evidence>
<protein>
    <recommendedName>
        <fullName evidence="6">Peptidyl-prolyl cis-trans isomerase</fullName>
        <ecNumber evidence="6">5.2.1.8</ecNumber>
    </recommendedName>
</protein>
<evidence type="ECO:0000256" key="3">
    <source>
        <dbReference type="ARBA" id="ARBA00023110"/>
    </source>
</evidence>
<gene>
    <name evidence="9" type="primary">fkpB</name>
    <name evidence="8" type="ORF">I6G29_11050</name>
    <name evidence="9" type="ORF">NCTC11997_02277</name>
</gene>
<evidence type="ECO:0000256" key="4">
    <source>
        <dbReference type="ARBA" id="ARBA00023235"/>
    </source>
</evidence>
<proteinExistence type="inferred from homology"/>
<dbReference type="Gene3D" id="3.10.50.40">
    <property type="match status" value="1"/>
</dbReference>
<dbReference type="EC" id="5.2.1.8" evidence="6"/>
<reference evidence="8 11" key="2">
    <citation type="submission" date="2020-12" db="EMBL/GenBank/DDBJ databases">
        <title>FDA dAtabase for Regulatory Grade micrObial Sequences (FDA-ARGOS): Supporting development and validation of Infectious Disease Dx tests.</title>
        <authorList>
            <person name="Sproer C."/>
            <person name="Gronow S."/>
            <person name="Severitt S."/>
            <person name="Schroder I."/>
            <person name="Tallon L."/>
            <person name="Sadzewicz L."/>
            <person name="Zhao X."/>
            <person name="Boylan J."/>
            <person name="Ott S."/>
            <person name="Bowen H."/>
            <person name="Vavikolanu K."/>
            <person name="Mehta A."/>
            <person name="Aluvathingal J."/>
            <person name="Nadendla S."/>
            <person name="Lowell S."/>
            <person name="Myers T."/>
            <person name="Yan Y."/>
            <person name="Sichtig H."/>
        </authorList>
    </citation>
    <scope>NUCLEOTIDE SEQUENCE [LARGE SCALE GENOMIC DNA]</scope>
    <source>
        <strain evidence="8 11">FDAARGOS_872</strain>
    </source>
</reference>
<dbReference type="Proteomes" id="UP000254603">
    <property type="component" value="Unassembled WGS sequence"/>
</dbReference>
<evidence type="ECO:0000313" key="10">
    <source>
        <dbReference type="Proteomes" id="UP000254603"/>
    </source>
</evidence>
<dbReference type="SUPFAM" id="SSF54534">
    <property type="entry name" value="FKBP-like"/>
    <property type="match status" value="1"/>
</dbReference>
<evidence type="ECO:0000256" key="2">
    <source>
        <dbReference type="ARBA" id="ARBA00006577"/>
    </source>
</evidence>
<evidence type="ECO:0000256" key="5">
    <source>
        <dbReference type="PROSITE-ProRule" id="PRU00277"/>
    </source>
</evidence>
<keyword evidence="11" id="KW-1185">Reference proteome</keyword>
<dbReference type="EMBL" id="UGSB01000001">
    <property type="protein sequence ID" value="SUA57113.1"/>
    <property type="molecule type" value="Genomic_DNA"/>
</dbReference>